<feature type="region of interest" description="Disordered" evidence="4">
    <location>
        <begin position="969"/>
        <end position="1120"/>
    </location>
</feature>
<reference evidence="8" key="4">
    <citation type="submission" date="2025-08" db="UniProtKB">
        <authorList>
            <consortium name="Ensembl"/>
        </authorList>
    </citation>
    <scope>IDENTIFICATION</scope>
</reference>
<evidence type="ECO:0000313" key="8">
    <source>
        <dbReference type="Ensembl" id="ENSEEEP00000007216.2"/>
    </source>
</evidence>
<feature type="domain" description="C2" evidence="6">
    <location>
        <begin position="175"/>
        <end position="293"/>
    </location>
</feature>
<dbReference type="SUPFAM" id="SSF48350">
    <property type="entry name" value="GTPase activation domain, GAP"/>
    <property type="match status" value="1"/>
</dbReference>
<feature type="domain" description="PH" evidence="5">
    <location>
        <begin position="150"/>
        <end position="184"/>
    </location>
</feature>
<dbReference type="InterPro" id="IPR035892">
    <property type="entry name" value="C2_domain_sf"/>
</dbReference>
<dbReference type="Proteomes" id="UP000314983">
    <property type="component" value="Chromosome 2"/>
</dbReference>
<feature type="region of interest" description="Disordered" evidence="4">
    <location>
        <begin position="1190"/>
        <end position="1211"/>
    </location>
</feature>
<accession>A0A4W4E600</accession>
<dbReference type="InterPro" id="IPR000008">
    <property type="entry name" value="C2_dom"/>
</dbReference>
<reference evidence="8" key="3">
    <citation type="submission" date="2020-05" db="EMBL/GenBank/DDBJ databases">
        <title>Electrophorus electricus (electric eel) genome, fEleEle1, primary haplotype.</title>
        <authorList>
            <person name="Myers G."/>
            <person name="Meyer A."/>
            <person name="Fedrigo O."/>
            <person name="Formenti G."/>
            <person name="Rhie A."/>
            <person name="Tracey A."/>
            <person name="Sims Y."/>
            <person name="Jarvis E.D."/>
        </authorList>
    </citation>
    <scope>NUCLEOTIDE SEQUENCE [LARGE SCALE GENOMIC DNA]</scope>
</reference>
<dbReference type="Gene3D" id="2.30.29.30">
    <property type="entry name" value="Pleckstrin-homology domain (PH domain)/Phosphotyrosine-binding domain (PTB)"/>
    <property type="match status" value="1"/>
</dbReference>
<dbReference type="InterPro" id="IPR057606">
    <property type="entry name" value="SynGAP1-like_PH"/>
</dbReference>
<feature type="region of interest" description="Disordered" evidence="4">
    <location>
        <begin position="857"/>
        <end position="876"/>
    </location>
</feature>
<dbReference type="Gene3D" id="2.60.40.150">
    <property type="entry name" value="C2 domain"/>
    <property type="match status" value="1"/>
</dbReference>
<feature type="region of interest" description="Disordered" evidence="4">
    <location>
        <begin position="1"/>
        <end position="64"/>
    </location>
</feature>
<dbReference type="Pfam" id="PF00616">
    <property type="entry name" value="RasGAP"/>
    <property type="match status" value="2"/>
</dbReference>
<dbReference type="PANTHER" id="PTHR10194:SF145">
    <property type="entry name" value="RAS_RAP GTPASE-ACTIVATING PROTEIN SYNGAP ISOFORM X1"/>
    <property type="match status" value="1"/>
</dbReference>
<sequence length="1275" mass="142034">MSDRRPVSQRTKLLRRTVSVPADSRPHPESEHARARRKSFATVRQRSMETPPTAPPQPFRQSSFLSRRLKSSIKRAKSQPKLDRTGSFRHMILPRFRSADQERTRLMQSFKESHSHESLLSPSSAAEALDLTLDEDAIIKPVHSSILGQEYCFEVTTASGTKCFACRSAAERDKWIENLQRAVKPNKDNSRRVDNVLKLWIIEARDLPPKKRYYCELCLDDMLYARTTSKPRTDTVFWGEHFEFNNLPAIRSLRLHLYKETDKKRRKEKSTYLGLVSIPISSITGRQFVEQWYPVIQPSVLAKGGGVGSGKVINASLRLKSRYQTMSILPMELYKEFAEYVTNNYRTLCSVLEPLLSVKSKEEVACALVHILQSTGKAKDFLSDMALAEVDRFIDREHLIFRENTLATKAIEEYLKLVGHRYLKDTIGEFIRALYESEENCEVDPMRTPPSMLPDHQANLRMCSELALCKIINSHCVFPRELKEVFASWRVRCAERGREDIADRLISSSLFLRFLCPAIMSPSLFNLTQEYPSERTSRTLTLIAKVVQSLASFSKFSGKEEHMMFMNEFLEMEWGSMQQFLYEVSNVECGGNAGAFEGYIDLGRELSVLHSLLWEVMAQLSKEAILKLGPLPRLLNDISVALRNPQLHRQASHQPPERHLGRPPFSRPSTNDFQSLMMREMNSSIDISRLPSPTAGMSGGGALSHPGMAAFERDHRGNKDVFYVTRPPLARSSPAYCTSSSDITEPDPKVLSVNKSVSMMDLQDSRINSISNLHSVNDMLNSSQGSIAGLGSFGPLGGAPLRVGGRVSAGSGGSSMSGGLRLAHGGGLAPDSLSQQQQQVAAAMHVPLSFQNPLFHLASDGPQYHTPPHGPPHAAPPPLLLAPEPENGHVGFGMPAFGHGGFSRSEDLSALRSQNSLVQPSIVHSHSYSDDFTRHNQADYTRRQLSLQVQENLQQQVLMGMAPSDRYRHWYTPPQLPRPNHHAPCSVRLSMAPPPSQRPKPQPSHQLSVSSAANSTPPKARPQSGNLLQSPESSFGARPLPRQQLLVKDSPAPGLPHQSSTANDSQPPQGGPSENTENASSDTPAKPAVQTNQQHLLKPTTNKQGSKSPSTLNPASASERTVAWVSNMPHLSADIESLRVDREDLKLKEHSKSMDEVSAGTGVREYEEEIHSLKERLMMSHRKLEEYERRLHTQEQPAGTDSERRLRQQQLEKDSQIQGIISRLMAVEDELRGSGVPDIKSRIFTGEVSALGQRCGTGTVGYAGRFRDAVGDAGQ</sequence>
<dbReference type="PROSITE" id="PS50003">
    <property type="entry name" value="PH_DOMAIN"/>
    <property type="match status" value="1"/>
</dbReference>
<evidence type="ECO:0008006" key="10">
    <source>
        <dbReference type="Google" id="ProtNLM"/>
    </source>
</evidence>
<dbReference type="PROSITE" id="PS50004">
    <property type="entry name" value="C2"/>
    <property type="match status" value="1"/>
</dbReference>
<reference evidence="9" key="1">
    <citation type="journal article" date="2014" name="Science">
        <title>Nonhuman genetics. Genomic basis for the convergent evolution of electric organs.</title>
        <authorList>
            <person name="Gallant J.R."/>
            <person name="Traeger L.L."/>
            <person name="Volkening J.D."/>
            <person name="Moffett H."/>
            <person name="Chen P.H."/>
            <person name="Novina C.D."/>
            <person name="Phillips G.N.Jr."/>
            <person name="Anand R."/>
            <person name="Wells G.B."/>
            <person name="Pinch M."/>
            <person name="Guth R."/>
            <person name="Unguez G.A."/>
            <person name="Albert J.S."/>
            <person name="Zakon H.H."/>
            <person name="Samanta M.P."/>
            <person name="Sussman M.R."/>
        </authorList>
    </citation>
    <scope>NUCLEOTIDE SEQUENCE [LARGE SCALE GENOMIC DNA]</scope>
</reference>
<dbReference type="InterPro" id="IPR023152">
    <property type="entry name" value="RasGAP_CS"/>
</dbReference>
<reference evidence="9" key="2">
    <citation type="journal article" date="2017" name="Sci. Adv.">
        <title>A tail of two voltages: Proteomic comparison of the three electric organs of the electric eel.</title>
        <authorList>
            <person name="Traeger L.L."/>
            <person name="Sabat G."/>
            <person name="Barrett-Wilt G.A."/>
            <person name="Wells G.B."/>
            <person name="Sussman M.R."/>
        </authorList>
    </citation>
    <scope>NUCLEOTIDE SEQUENCE [LARGE SCALE GENOMIC DNA]</scope>
</reference>
<evidence type="ECO:0000259" key="5">
    <source>
        <dbReference type="PROSITE" id="PS50003"/>
    </source>
</evidence>
<keyword evidence="1" id="KW-0343">GTPase activation</keyword>
<dbReference type="Pfam" id="PF00168">
    <property type="entry name" value="C2"/>
    <property type="match status" value="1"/>
</dbReference>
<dbReference type="OMA" id="EHMIFRE"/>
<feature type="region of interest" description="Disordered" evidence="4">
    <location>
        <begin position="648"/>
        <end position="670"/>
    </location>
</feature>
<reference evidence="8" key="5">
    <citation type="submission" date="2025-09" db="UniProtKB">
        <authorList>
            <consortium name="Ensembl"/>
        </authorList>
    </citation>
    <scope>IDENTIFICATION</scope>
</reference>
<dbReference type="PROSITE" id="PS00509">
    <property type="entry name" value="RAS_GTPASE_ACTIV_1"/>
    <property type="match status" value="1"/>
</dbReference>
<dbReference type="PROSITE" id="PS50018">
    <property type="entry name" value="RAS_GTPASE_ACTIV_2"/>
    <property type="match status" value="1"/>
</dbReference>
<protein>
    <recommendedName>
        <fullName evidence="10">Ras/Rap GTPase-activating protein SynGAP-like</fullName>
    </recommendedName>
</protein>
<gene>
    <name evidence="8" type="primary">syngap1a</name>
</gene>
<dbReference type="Pfam" id="PF12004">
    <property type="entry name" value="DAB2P_C"/>
    <property type="match status" value="1"/>
</dbReference>
<dbReference type="SUPFAM" id="SSF49562">
    <property type="entry name" value="C2 domain (Calcium/lipid-binding domain, CaLB)"/>
    <property type="match status" value="1"/>
</dbReference>
<dbReference type="InterPro" id="IPR037779">
    <property type="entry name" value="SynGAP_PH"/>
</dbReference>
<feature type="compositionally biased region" description="Basic and acidic residues" evidence="4">
    <location>
        <begin position="1201"/>
        <end position="1211"/>
    </location>
</feature>
<name>A0A4W4E600_ELEEL</name>
<dbReference type="InterPro" id="IPR001849">
    <property type="entry name" value="PH_domain"/>
</dbReference>
<evidence type="ECO:0000256" key="2">
    <source>
        <dbReference type="ARBA" id="ARBA00022553"/>
    </source>
</evidence>
<evidence type="ECO:0000259" key="7">
    <source>
        <dbReference type="PROSITE" id="PS50018"/>
    </source>
</evidence>
<dbReference type="AlphaFoldDB" id="A0A4W4E600"/>
<dbReference type="Pfam" id="PF25321">
    <property type="entry name" value="PH_RASGAP"/>
    <property type="match status" value="1"/>
</dbReference>
<evidence type="ECO:0000259" key="6">
    <source>
        <dbReference type="PROSITE" id="PS50004"/>
    </source>
</evidence>
<keyword evidence="3" id="KW-0175">Coiled coil</keyword>
<proteinExistence type="predicted"/>
<dbReference type="Gene3D" id="1.10.506.10">
    <property type="entry name" value="GTPase Activation - p120gap, domain 1"/>
    <property type="match status" value="2"/>
</dbReference>
<feature type="domain" description="Ras-GAP" evidence="7">
    <location>
        <begin position="360"/>
        <end position="552"/>
    </location>
</feature>
<dbReference type="SUPFAM" id="SSF50729">
    <property type="entry name" value="PH domain-like"/>
    <property type="match status" value="1"/>
</dbReference>
<dbReference type="PANTHER" id="PTHR10194">
    <property type="entry name" value="RAS GTPASE-ACTIVATING PROTEINS"/>
    <property type="match status" value="1"/>
</dbReference>
<dbReference type="InterPro" id="IPR039360">
    <property type="entry name" value="Ras_GTPase"/>
</dbReference>
<dbReference type="FunFam" id="1.10.506.10:FF:000001">
    <property type="entry name" value="Ras GTPase-activating protein nGAP isoform 2"/>
    <property type="match status" value="1"/>
</dbReference>
<dbReference type="InterPro" id="IPR008936">
    <property type="entry name" value="Rho_GTPase_activation_prot"/>
</dbReference>
<dbReference type="STRING" id="8005.ENSEEEP00000007216"/>
<keyword evidence="9" id="KW-1185">Reference proteome</keyword>
<dbReference type="CDD" id="cd05136">
    <property type="entry name" value="RasGAP_DAB2IP"/>
    <property type="match status" value="1"/>
</dbReference>
<feature type="compositionally biased region" description="Polar residues" evidence="4">
    <location>
        <begin position="1005"/>
        <end position="1033"/>
    </location>
</feature>
<dbReference type="InterPro" id="IPR021887">
    <property type="entry name" value="DAB2P_C"/>
</dbReference>
<feature type="compositionally biased region" description="Basic and acidic residues" evidence="4">
    <location>
        <begin position="24"/>
        <end position="33"/>
    </location>
</feature>
<evidence type="ECO:0000256" key="4">
    <source>
        <dbReference type="SAM" id="MobiDB-lite"/>
    </source>
</evidence>
<organism evidence="8 9">
    <name type="scientific">Electrophorus electricus</name>
    <name type="common">Electric eel</name>
    <name type="synonym">Gymnotus electricus</name>
    <dbReference type="NCBI Taxonomy" id="8005"/>
    <lineage>
        <taxon>Eukaryota</taxon>
        <taxon>Metazoa</taxon>
        <taxon>Chordata</taxon>
        <taxon>Craniata</taxon>
        <taxon>Vertebrata</taxon>
        <taxon>Euteleostomi</taxon>
        <taxon>Actinopterygii</taxon>
        <taxon>Neopterygii</taxon>
        <taxon>Teleostei</taxon>
        <taxon>Ostariophysi</taxon>
        <taxon>Gymnotiformes</taxon>
        <taxon>Gymnotoidei</taxon>
        <taxon>Gymnotidae</taxon>
        <taxon>Electrophorus</taxon>
    </lineage>
</organism>
<dbReference type="InterPro" id="IPR011993">
    <property type="entry name" value="PH-like_dom_sf"/>
</dbReference>
<dbReference type="SMART" id="SM00323">
    <property type="entry name" value="RasGAP"/>
    <property type="match status" value="1"/>
</dbReference>
<dbReference type="Ensembl" id="ENSEEET00000007315.2">
    <property type="protein sequence ID" value="ENSEEEP00000007216.2"/>
    <property type="gene ID" value="ENSEEEG00000003800.2"/>
</dbReference>
<dbReference type="CDD" id="cd13375">
    <property type="entry name" value="PH_SynGAP"/>
    <property type="match status" value="1"/>
</dbReference>
<evidence type="ECO:0000256" key="1">
    <source>
        <dbReference type="ARBA" id="ARBA00022468"/>
    </source>
</evidence>
<feature type="coiled-coil region" evidence="3">
    <location>
        <begin position="1163"/>
        <end position="1190"/>
    </location>
</feature>
<dbReference type="CDD" id="cd04013">
    <property type="entry name" value="C2_SynGAP_like"/>
    <property type="match status" value="1"/>
</dbReference>
<keyword evidence="2" id="KW-0597">Phosphoprotein</keyword>
<dbReference type="GeneTree" id="ENSGT00940000158438"/>
<dbReference type="InterPro" id="IPR001936">
    <property type="entry name" value="RasGAP_dom"/>
</dbReference>
<feature type="compositionally biased region" description="Polar residues" evidence="4">
    <location>
        <begin position="1057"/>
        <end position="1119"/>
    </location>
</feature>
<dbReference type="GO" id="GO:0005096">
    <property type="term" value="F:GTPase activator activity"/>
    <property type="evidence" value="ECO:0007669"/>
    <property type="project" value="UniProtKB-KW"/>
</dbReference>
<feature type="compositionally biased region" description="Pro residues" evidence="4">
    <location>
        <begin position="992"/>
        <end position="1002"/>
    </location>
</feature>
<dbReference type="GO" id="GO:0046580">
    <property type="term" value="P:negative regulation of Ras protein signal transduction"/>
    <property type="evidence" value="ECO:0007669"/>
    <property type="project" value="InterPro"/>
</dbReference>
<evidence type="ECO:0000313" key="9">
    <source>
        <dbReference type="Proteomes" id="UP000314983"/>
    </source>
</evidence>
<evidence type="ECO:0000256" key="3">
    <source>
        <dbReference type="SAM" id="Coils"/>
    </source>
</evidence>
<dbReference type="FunFam" id="2.60.40.150:FF:000010">
    <property type="entry name" value="Ras GTPase-activating protein nGAP isoform 2"/>
    <property type="match status" value="1"/>
</dbReference>
<dbReference type="SMART" id="SM00239">
    <property type="entry name" value="C2"/>
    <property type="match status" value="1"/>
</dbReference>